<dbReference type="EMBL" id="MQWA01000001">
    <property type="protein sequence ID" value="PQJ29884.1"/>
    <property type="molecule type" value="Genomic_DNA"/>
</dbReference>
<gene>
    <name evidence="1" type="ORF">BSZ32_16270</name>
</gene>
<organism evidence="1 2">
    <name type="scientific">Rubritalea profundi</name>
    <dbReference type="NCBI Taxonomy" id="1658618"/>
    <lineage>
        <taxon>Bacteria</taxon>
        <taxon>Pseudomonadati</taxon>
        <taxon>Verrucomicrobiota</taxon>
        <taxon>Verrucomicrobiia</taxon>
        <taxon>Verrucomicrobiales</taxon>
        <taxon>Rubritaleaceae</taxon>
        <taxon>Rubritalea</taxon>
    </lineage>
</organism>
<accession>A0A2S7U668</accession>
<keyword evidence="2" id="KW-1185">Reference proteome</keyword>
<reference evidence="1 2" key="1">
    <citation type="submission" date="2016-12" db="EMBL/GenBank/DDBJ databases">
        <title>Study of bacterial adaptation to deep sea.</title>
        <authorList>
            <person name="Song J."/>
            <person name="Yoshizawa S."/>
            <person name="Kogure K."/>
        </authorList>
    </citation>
    <scope>NUCLEOTIDE SEQUENCE [LARGE SCALE GENOMIC DNA]</scope>
    <source>
        <strain evidence="1 2">SAORIC-165</strain>
    </source>
</reference>
<evidence type="ECO:0000313" key="2">
    <source>
        <dbReference type="Proteomes" id="UP000239907"/>
    </source>
</evidence>
<protein>
    <submittedName>
        <fullName evidence="1">Uncharacterized protein</fullName>
    </submittedName>
</protein>
<proteinExistence type="predicted"/>
<comment type="caution">
    <text evidence="1">The sequence shown here is derived from an EMBL/GenBank/DDBJ whole genome shotgun (WGS) entry which is preliminary data.</text>
</comment>
<dbReference type="Proteomes" id="UP000239907">
    <property type="component" value="Unassembled WGS sequence"/>
</dbReference>
<sequence length="76" mass="8494">MVFLGLLGRCASLNKWLRRAFLINQRFSSVMVPSPAAEAVAGKLHAVKRYLHLLAEEFRCFVNGLNMLASTLKFVA</sequence>
<name>A0A2S7U668_9BACT</name>
<evidence type="ECO:0000313" key="1">
    <source>
        <dbReference type="EMBL" id="PQJ29884.1"/>
    </source>
</evidence>
<dbReference type="AlphaFoldDB" id="A0A2S7U668"/>